<evidence type="ECO:0000313" key="1">
    <source>
        <dbReference type="EMBL" id="EJW96721.1"/>
    </source>
</evidence>
<dbReference type="InterPro" id="IPR005502">
    <property type="entry name" value="Ribosyl_crysJ1"/>
</dbReference>
<gene>
    <name evidence="1" type="ORF">EVA_15172</name>
</gene>
<dbReference type="EC" id="3.2.2.19" evidence="1"/>
<dbReference type="AlphaFoldDB" id="J9FP61"/>
<proteinExistence type="predicted"/>
<dbReference type="SUPFAM" id="SSF101478">
    <property type="entry name" value="ADP-ribosylglycohydrolase"/>
    <property type="match status" value="1"/>
</dbReference>
<feature type="non-terminal residue" evidence="1">
    <location>
        <position position="252"/>
    </location>
</feature>
<keyword evidence="1" id="KW-0326">Glycosidase</keyword>
<sequence>MCTVAVADAIVHQSDDYGSYIHRWCRSHPCPMGGYGGRFAQWVRSNCPQPYGSFGNGSAMRVSAIGWAFDEMDDVLREAEKSAACSHDHPEGIRGAQAVALAIRDARHWKKAFSGAITPQVLRQQVLHRAIRLYHKVPDSFQLSLDDYRNRFDETCQGTVPVAFWIVMHSHSFEDAIRRAVSLGADADTLGAIVGSIAEAIWGIPEAMKQQAWHLLPDEMKEVLKAFRHHLYSLTNKQKQMEDTPLHTHKKP</sequence>
<accession>J9FP61</accession>
<dbReference type="PANTHER" id="PTHR16222:SF12">
    <property type="entry name" value="ADP-RIBOSYLGLYCOHYDROLASE-RELATED"/>
    <property type="match status" value="1"/>
</dbReference>
<protein>
    <submittedName>
        <fullName evidence="1">ADP-ribosylation/Crystallin J1</fullName>
        <ecNumber evidence="1">3.2.2.19</ecNumber>
    </submittedName>
</protein>
<dbReference type="EMBL" id="AMCI01005142">
    <property type="protein sequence ID" value="EJW96721.1"/>
    <property type="molecule type" value="Genomic_DNA"/>
</dbReference>
<dbReference type="Gene3D" id="1.10.4080.10">
    <property type="entry name" value="ADP-ribosylation/Crystallin J1"/>
    <property type="match status" value="1"/>
</dbReference>
<organism evidence="1">
    <name type="scientific">gut metagenome</name>
    <dbReference type="NCBI Taxonomy" id="749906"/>
    <lineage>
        <taxon>unclassified sequences</taxon>
        <taxon>metagenomes</taxon>
        <taxon>organismal metagenomes</taxon>
    </lineage>
</organism>
<dbReference type="Pfam" id="PF03747">
    <property type="entry name" value="ADP_ribosyl_GH"/>
    <property type="match status" value="1"/>
</dbReference>
<dbReference type="PANTHER" id="PTHR16222">
    <property type="entry name" value="ADP-RIBOSYLGLYCOHYDROLASE"/>
    <property type="match status" value="1"/>
</dbReference>
<reference evidence="1" key="1">
    <citation type="journal article" date="2012" name="PLoS ONE">
        <title>Gene sets for utilization of primary and secondary nutrition supplies in the distal gut of endangered iberian lynx.</title>
        <authorList>
            <person name="Alcaide M."/>
            <person name="Messina E."/>
            <person name="Richter M."/>
            <person name="Bargiela R."/>
            <person name="Peplies J."/>
            <person name="Huws S.A."/>
            <person name="Newbold C.J."/>
            <person name="Golyshin P.N."/>
            <person name="Simon M.A."/>
            <person name="Lopez G."/>
            <person name="Yakimov M.M."/>
            <person name="Ferrer M."/>
        </authorList>
    </citation>
    <scope>NUCLEOTIDE SEQUENCE</scope>
</reference>
<dbReference type="InterPro" id="IPR050792">
    <property type="entry name" value="ADP-ribosylglycohydrolase"/>
</dbReference>
<comment type="caution">
    <text evidence="1">The sequence shown here is derived from an EMBL/GenBank/DDBJ whole genome shotgun (WGS) entry which is preliminary data.</text>
</comment>
<name>J9FP61_9ZZZZ</name>
<keyword evidence="1" id="KW-0378">Hydrolase</keyword>
<dbReference type="GO" id="GO:0003875">
    <property type="term" value="F:ADP-ribosylarginine hydrolase activity"/>
    <property type="evidence" value="ECO:0007669"/>
    <property type="project" value="UniProtKB-EC"/>
</dbReference>
<dbReference type="InterPro" id="IPR036705">
    <property type="entry name" value="Ribosyl_crysJ1_sf"/>
</dbReference>